<accession>A0A8C5LK06</accession>
<proteinExistence type="predicted"/>
<evidence type="ECO:0000313" key="1">
    <source>
        <dbReference type="Ensembl" id="ENSJJAP00000024606.1"/>
    </source>
</evidence>
<dbReference type="Ensembl" id="ENSJJAT00000031190.1">
    <property type="protein sequence ID" value="ENSJJAP00000024606.1"/>
    <property type="gene ID" value="ENSJJAG00000024021.1"/>
</dbReference>
<evidence type="ECO:0000313" key="2">
    <source>
        <dbReference type="Proteomes" id="UP000694385"/>
    </source>
</evidence>
<organism evidence="1 2">
    <name type="scientific">Jaculus jaculus</name>
    <name type="common">Lesser Egyptian jerboa</name>
    <dbReference type="NCBI Taxonomy" id="51337"/>
    <lineage>
        <taxon>Eukaryota</taxon>
        <taxon>Metazoa</taxon>
        <taxon>Chordata</taxon>
        <taxon>Craniata</taxon>
        <taxon>Vertebrata</taxon>
        <taxon>Euteleostomi</taxon>
        <taxon>Mammalia</taxon>
        <taxon>Eutheria</taxon>
        <taxon>Euarchontoglires</taxon>
        <taxon>Glires</taxon>
        <taxon>Rodentia</taxon>
        <taxon>Myomorpha</taxon>
        <taxon>Dipodoidea</taxon>
        <taxon>Dipodidae</taxon>
        <taxon>Dipodinae</taxon>
        <taxon>Jaculus</taxon>
    </lineage>
</organism>
<protein>
    <submittedName>
        <fullName evidence="1">Uncharacterized protein</fullName>
    </submittedName>
</protein>
<reference evidence="1" key="2">
    <citation type="submission" date="2025-09" db="UniProtKB">
        <authorList>
            <consortium name="Ensembl"/>
        </authorList>
    </citation>
    <scope>IDENTIFICATION</scope>
</reference>
<keyword evidence="2" id="KW-1185">Reference proteome</keyword>
<sequence length="13" mass="1488">VVLPRTSQSSERE</sequence>
<name>A0A8C5LK06_JACJA</name>
<dbReference type="Proteomes" id="UP000694385">
    <property type="component" value="Unassembled WGS sequence"/>
</dbReference>
<reference evidence="1" key="1">
    <citation type="submission" date="2025-08" db="UniProtKB">
        <authorList>
            <consortium name="Ensembl"/>
        </authorList>
    </citation>
    <scope>IDENTIFICATION</scope>
</reference>